<dbReference type="GO" id="GO:0003677">
    <property type="term" value="F:DNA binding"/>
    <property type="evidence" value="ECO:0007669"/>
    <property type="project" value="UniProtKB-KW"/>
</dbReference>
<dbReference type="InterPro" id="IPR039425">
    <property type="entry name" value="RNA_pol_sigma-70-like"/>
</dbReference>
<evidence type="ECO:0000256" key="2">
    <source>
        <dbReference type="ARBA" id="ARBA00023015"/>
    </source>
</evidence>
<dbReference type="Gene3D" id="1.10.10.10">
    <property type="entry name" value="Winged helix-like DNA-binding domain superfamily/Winged helix DNA-binding domain"/>
    <property type="match status" value="1"/>
</dbReference>
<sequence>MDTREDRWAKAMRAERTGDSAAYEAFLRAFAASVRRIAEAHLRYMGFSLYEAEDVVQEVLIAVHTRRHQWDTKRSLLPWLNAITRYKIIDASRRLGRDARMRVDLTEEQWAGLFSSEGVVDPERNPADVEKLISALPPGEQAAVRAIGLEGASTKEAAARIGSTEGAVRVAFHRSLKKLMAATQRRGPGHE</sequence>
<dbReference type="Gene3D" id="1.10.1740.10">
    <property type="match status" value="1"/>
</dbReference>
<reference evidence="8 9" key="1">
    <citation type="journal article" date="2013" name="Genome Announc.">
        <title>Complete Genome Sequence of the Sesbania Symbiont and Rice Growth-Promoting Endophyte Rhizobium sp. Strain IRBG74.</title>
        <authorList>
            <person name="Crook M.B."/>
            <person name="Mitra S."/>
            <person name="Ane J.M."/>
            <person name="Sadowsky M.J."/>
            <person name="Gyaneshwar P."/>
        </authorList>
    </citation>
    <scope>NUCLEOTIDE SEQUENCE [LARGE SCALE GENOMIC DNA]</scope>
    <source>
        <strain evidence="8 9">IRBG74</strain>
        <plasmid evidence="9">IRBL74_p</plasmid>
    </source>
</reference>
<dbReference type="AlphaFoldDB" id="U4Q398"/>
<evidence type="ECO:0000313" key="9">
    <source>
        <dbReference type="Proteomes" id="UP000016944"/>
    </source>
</evidence>
<dbReference type="InterPro" id="IPR007627">
    <property type="entry name" value="RNA_pol_sigma70_r2"/>
</dbReference>
<proteinExistence type="inferred from homology"/>
<keyword evidence="2" id="KW-0805">Transcription regulation</keyword>
<dbReference type="Proteomes" id="UP000016944">
    <property type="component" value="Plasmid IRBL74_p"/>
</dbReference>
<comment type="similarity">
    <text evidence="1">Belongs to the sigma-70 factor family. ECF subfamily.</text>
</comment>
<accession>U4Q398</accession>
<dbReference type="KEGG" id="rir:BN877_p0078"/>
<evidence type="ECO:0000256" key="4">
    <source>
        <dbReference type="ARBA" id="ARBA00023125"/>
    </source>
</evidence>
<evidence type="ECO:0000259" key="6">
    <source>
        <dbReference type="Pfam" id="PF04542"/>
    </source>
</evidence>
<dbReference type="GO" id="GO:0006352">
    <property type="term" value="P:DNA-templated transcription initiation"/>
    <property type="evidence" value="ECO:0007669"/>
    <property type="project" value="InterPro"/>
</dbReference>
<organism evidence="8 9">
    <name type="scientific">Agrobacterium pusense</name>
    <dbReference type="NCBI Taxonomy" id="648995"/>
    <lineage>
        <taxon>Bacteria</taxon>
        <taxon>Pseudomonadati</taxon>
        <taxon>Pseudomonadota</taxon>
        <taxon>Alphaproteobacteria</taxon>
        <taxon>Hyphomicrobiales</taxon>
        <taxon>Rhizobiaceae</taxon>
        <taxon>Rhizobium/Agrobacterium group</taxon>
        <taxon>Agrobacterium</taxon>
    </lineage>
</organism>
<keyword evidence="5" id="KW-0804">Transcription</keyword>
<dbReference type="GO" id="GO:0016987">
    <property type="term" value="F:sigma factor activity"/>
    <property type="evidence" value="ECO:0007669"/>
    <property type="project" value="UniProtKB-KW"/>
</dbReference>
<evidence type="ECO:0000313" key="8">
    <source>
        <dbReference type="EMBL" id="CDI11807.1"/>
    </source>
</evidence>
<feature type="domain" description="RNA polymerase sigma factor 70 region 4 type 2" evidence="7">
    <location>
        <begin position="129"/>
        <end position="179"/>
    </location>
</feature>
<gene>
    <name evidence="8" type="ORF">BN877_p0078</name>
</gene>
<dbReference type="Pfam" id="PF08281">
    <property type="entry name" value="Sigma70_r4_2"/>
    <property type="match status" value="1"/>
</dbReference>
<evidence type="ECO:0000256" key="5">
    <source>
        <dbReference type="ARBA" id="ARBA00023163"/>
    </source>
</evidence>
<geneLocation type="plasmid" evidence="8 9">
    <name>IRBL74_p</name>
</geneLocation>
<evidence type="ECO:0000256" key="3">
    <source>
        <dbReference type="ARBA" id="ARBA00023082"/>
    </source>
</evidence>
<protein>
    <submittedName>
        <fullName evidence="8">RNA polymerase sigma factor protein</fullName>
    </submittedName>
</protein>
<dbReference type="SUPFAM" id="SSF88946">
    <property type="entry name" value="Sigma2 domain of RNA polymerase sigma factors"/>
    <property type="match status" value="1"/>
</dbReference>
<dbReference type="SUPFAM" id="SSF88659">
    <property type="entry name" value="Sigma3 and sigma4 domains of RNA polymerase sigma factors"/>
    <property type="match status" value="1"/>
</dbReference>
<dbReference type="InterPro" id="IPR036388">
    <property type="entry name" value="WH-like_DNA-bd_sf"/>
</dbReference>
<name>U4Q398_9HYPH</name>
<evidence type="ECO:0000256" key="1">
    <source>
        <dbReference type="ARBA" id="ARBA00010641"/>
    </source>
</evidence>
<dbReference type="EMBL" id="HG518324">
    <property type="protein sequence ID" value="CDI11807.1"/>
    <property type="molecule type" value="Genomic_DNA"/>
</dbReference>
<dbReference type="Pfam" id="PF04542">
    <property type="entry name" value="Sigma70_r2"/>
    <property type="match status" value="1"/>
</dbReference>
<dbReference type="InterPro" id="IPR013324">
    <property type="entry name" value="RNA_pol_sigma_r3/r4-like"/>
</dbReference>
<evidence type="ECO:0000259" key="7">
    <source>
        <dbReference type="Pfam" id="PF08281"/>
    </source>
</evidence>
<dbReference type="PANTHER" id="PTHR43133:SF58">
    <property type="entry name" value="ECF RNA POLYMERASE SIGMA FACTOR SIGD"/>
    <property type="match status" value="1"/>
</dbReference>
<dbReference type="PANTHER" id="PTHR43133">
    <property type="entry name" value="RNA POLYMERASE ECF-TYPE SIGMA FACTO"/>
    <property type="match status" value="1"/>
</dbReference>
<dbReference type="InterPro" id="IPR013325">
    <property type="entry name" value="RNA_pol_sigma_r2"/>
</dbReference>
<keyword evidence="4" id="KW-0238">DNA-binding</keyword>
<dbReference type="NCBIfam" id="TIGR02937">
    <property type="entry name" value="sigma70-ECF"/>
    <property type="match status" value="1"/>
</dbReference>
<keyword evidence="8" id="KW-0614">Plasmid</keyword>
<feature type="domain" description="RNA polymerase sigma-70 region 2" evidence="6">
    <location>
        <begin position="38"/>
        <end position="97"/>
    </location>
</feature>
<keyword evidence="3" id="KW-0731">Sigma factor</keyword>
<dbReference type="InterPro" id="IPR014284">
    <property type="entry name" value="RNA_pol_sigma-70_dom"/>
</dbReference>
<dbReference type="InterPro" id="IPR013249">
    <property type="entry name" value="RNA_pol_sigma70_r4_t2"/>
</dbReference>
<dbReference type="HOGENOM" id="CLU_047691_10_2_5"/>